<keyword evidence="4" id="KW-1185">Reference proteome</keyword>
<feature type="coiled-coil region" evidence="1">
    <location>
        <begin position="131"/>
        <end position="158"/>
    </location>
</feature>
<comment type="caution">
    <text evidence="3">The sequence shown here is derived from an EMBL/GenBank/DDBJ whole genome shotgun (WGS) entry which is preliminary data.</text>
</comment>
<dbReference type="GO" id="GO:0006995">
    <property type="term" value="P:cellular response to nitrogen starvation"/>
    <property type="evidence" value="ECO:0007669"/>
    <property type="project" value="TreeGrafter"/>
</dbReference>
<dbReference type="GO" id="GO:0045324">
    <property type="term" value="P:late endosome to vacuole transport"/>
    <property type="evidence" value="ECO:0007669"/>
    <property type="project" value="TreeGrafter"/>
</dbReference>
<keyword evidence="1" id="KW-0175">Coiled coil</keyword>
<dbReference type="Proteomes" id="UP001459277">
    <property type="component" value="Unassembled WGS sequence"/>
</dbReference>
<feature type="compositionally biased region" description="Basic and acidic residues" evidence="2">
    <location>
        <begin position="1"/>
        <end position="13"/>
    </location>
</feature>
<dbReference type="PANTHER" id="PTHR12768:SF4">
    <property type="entry name" value="BECLIN-1"/>
    <property type="match status" value="1"/>
</dbReference>
<dbReference type="AlphaFoldDB" id="A0AAW2CWR8"/>
<dbReference type="EMBL" id="JAZDWU010000005">
    <property type="protein sequence ID" value="KAL0001913.1"/>
    <property type="molecule type" value="Genomic_DNA"/>
</dbReference>
<dbReference type="GO" id="GO:0000407">
    <property type="term" value="C:phagophore assembly site"/>
    <property type="evidence" value="ECO:0007669"/>
    <property type="project" value="TreeGrafter"/>
</dbReference>
<accession>A0AAW2CWR8</accession>
<gene>
    <name evidence="3" type="ORF">SO802_015694</name>
</gene>
<dbReference type="GO" id="GO:0043548">
    <property type="term" value="F:phosphatidylinositol 3-kinase binding"/>
    <property type="evidence" value="ECO:0007669"/>
    <property type="project" value="TreeGrafter"/>
</dbReference>
<dbReference type="GO" id="GO:0034272">
    <property type="term" value="C:phosphatidylinositol 3-kinase complex, class III, type II"/>
    <property type="evidence" value="ECO:0007669"/>
    <property type="project" value="TreeGrafter"/>
</dbReference>
<evidence type="ECO:0000313" key="3">
    <source>
        <dbReference type="EMBL" id="KAL0001913.1"/>
    </source>
</evidence>
<evidence type="ECO:0008006" key="5">
    <source>
        <dbReference type="Google" id="ProtNLM"/>
    </source>
</evidence>
<feature type="region of interest" description="Disordered" evidence="2">
    <location>
        <begin position="1"/>
        <end position="21"/>
    </location>
</feature>
<reference evidence="3 4" key="1">
    <citation type="submission" date="2024-01" db="EMBL/GenBank/DDBJ databases">
        <title>A telomere-to-telomere, gap-free genome of sweet tea (Lithocarpus litseifolius).</title>
        <authorList>
            <person name="Zhou J."/>
        </authorList>
    </citation>
    <scope>NUCLEOTIDE SEQUENCE [LARGE SCALE GENOMIC DNA]</scope>
    <source>
        <strain evidence="3">Zhou-2022a</strain>
        <tissue evidence="3">Leaf</tissue>
    </source>
</reference>
<organism evidence="3 4">
    <name type="scientific">Lithocarpus litseifolius</name>
    <dbReference type="NCBI Taxonomy" id="425828"/>
    <lineage>
        <taxon>Eukaryota</taxon>
        <taxon>Viridiplantae</taxon>
        <taxon>Streptophyta</taxon>
        <taxon>Embryophyta</taxon>
        <taxon>Tracheophyta</taxon>
        <taxon>Spermatophyta</taxon>
        <taxon>Magnoliopsida</taxon>
        <taxon>eudicotyledons</taxon>
        <taxon>Gunneridae</taxon>
        <taxon>Pentapetalae</taxon>
        <taxon>rosids</taxon>
        <taxon>fabids</taxon>
        <taxon>Fagales</taxon>
        <taxon>Fagaceae</taxon>
        <taxon>Lithocarpus</taxon>
    </lineage>
</organism>
<protein>
    <recommendedName>
        <fullName evidence="5">Beclin 1</fullName>
    </recommendedName>
</protein>
<dbReference type="PANTHER" id="PTHR12768">
    <property type="entry name" value="BECLIN 1"/>
    <property type="match status" value="1"/>
</dbReference>
<dbReference type="GO" id="GO:0034271">
    <property type="term" value="C:phosphatidylinositol 3-kinase complex, class III, type I"/>
    <property type="evidence" value="ECO:0007669"/>
    <property type="project" value="TreeGrafter"/>
</dbReference>
<dbReference type="InterPro" id="IPR007243">
    <property type="entry name" value="Atg6/Beclin"/>
</dbReference>
<evidence type="ECO:0000313" key="4">
    <source>
        <dbReference type="Proteomes" id="UP001459277"/>
    </source>
</evidence>
<sequence length="181" mass="20275">MKKEKLGMGDKSRSLPTDPNLPRWDCQNCRHSLCVVGVDSYDNKFFNNYFSCSGMQGSSIHGVNSVIGLTRMDNSFVVLPKQKPQQQPQGIPPRPHARAGAHHNVEFYLTVLKPASEIATIQTQVEQPLCLECMRALSDKLDKEVEDVNRDIEAYEARLNSALGGRAHDVLSDADFFKEKL</sequence>
<name>A0AAW2CWR8_9ROSI</name>
<evidence type="ECO:0000256" key="2">
    <source>
        <dbReference type="SAM" id="MobiDB-lite"/>
    </source>
</evidence>
<proteinExistence type="predicted"/>
<dbReference type="GO" id="GO:0000423">
    <property type="term" value="P:mitophagy"/>
    <property type="evidence" value="ECO:0007669"/>
    <property type="project" value="TreeGrafter"/>
</dbReference>
<dbReference type="GO" id="GO:0000045">
    <property type="term" value="P:autophagosome assembly"/>
    <property type="evidence" value="ECO:0007669"/>
    <property type="project" value="TreeGrafter"/>
</dbReference>
<evidence type="ECO:0000256" key="1">
    <source>
        <dbReference type="SAM" id="Coils"/>
    </source>
</evidence>
<dbReference type="GO" id="GO:0030674">
    <property type="term" value="F:protein-macromolecule adaptor activity"/>
    <property type="evidence" value="ECO:0007669"/>
    <property type="project" value="TreeGrafter"/>
</dbReference>